<evidence type="ECO:0000313" key="3">
    <source>
        <dbReference type="Proteomes" id="UP000228593"/>
    </source>
</evidence>
<dbReference type="InterPro" id="IPR029069">
    <property type="entry name" value="HotDog_dom_sf"/>
</dbReference>
<dbReference type="RefSeq" id="WP_099917458.1">
    <property type="nucleotide sequence ID" value="NZ_BMHS01000015.1"/>
</dbReference>
<dbReference type="InterPro" id="IPR002539">
    <property type="entry name" value="MaoC-like_dom"/>
</dbReference>
<reference evidence="2 3" key="1">
    <citation type="submission" date="2017-10" db="EMBL/GenBank/DDBJ databases">
        <title>Massilia psychrophilum sp. nov., a novel purple-pigmented bacterium isolated from Tianshan glacier, Xinjiang Municipality, China.</title>
        <authorList>
            <person name="Wang H."/>
        </authorList>
    </citation>
    <scope>NUCLEOTIDE SEQUENCE [LARGE SCALE GENOMIC DNA]</scope>
    <source>
        <strain evidence="2 3">JCM 30813</strain>
    </source>
</reference>
<comment type="caution">
    <text evidence="2">The sequence shown here is derived from an EMBL/GenBank/DDBJ whole genome shotgun (WGS) entry which is preliminary data.</text>
</comment>
<keyword evidence="3" id="KW-1185">Reference proteome</keyword>
<accession>A0A2G8SX31</accession>
<evidence type="ECO:0000259" key="1">
    <source>
        <dbReference type="Pfam" id="PF01575"/>
    </source>
</evidence>
<dbReference type="InterPro" id="IPR052342">
    <property type="entry name" value="MCH/BMMD"/>
</dbReference>
<dbReference type="SUPFAM" id="SSF54637">
    <property type="entry name" value="Thioesterase/thiol ester dehydrase-isomerase"/>
    <property type="match status" value="1"/>
</dbReference>
<dbReference type="EMBL" id="PDOB01000040">
    <property type="protein sequence ID" value="PIL38292.1"/>
    <property type="molecule type" value="Genomic_DNA"/>
</dbReference>
<dbReference type="AlphaFoldDB" id="A0A2G8SX31"/>
<dbReference type="Pfam" id="PF01575">
    <property type="entry name" value="MaoC_dehydratas"/>
    <property type="match status" value="1"/>
</dbReference>
<proteinExistence type="predicted"/>
<organism evidence="2 3">
    <name type="scientific">Massilia psychrophila</name>
    <dbReference type="NCBI Taxonomy" id="1603353"/>
    <lineage>
        <taxon>Bacteria</taxon>
        <taxon>Pseudomonadati</taxon>
        <taxon>Pseudomonadota</taxon>
        <taxon>Betaproteobacteria</taxon>
        <taxon>Burkholderiales</taxon>
        <taxon>Oxalobacteraceae</taxon>
        <taxon>Telluria group</taxon>
        <taxon>Massilia</taxon>
    </lineage>
</organism>
<dbReference type="Proteomes" id="UP000228593">
    <property type="component" value="Unassembled WGS sequence"/>
</dbReference>
<feature type="domain" description="MaoC-like" evidence="1">
    <location>
        <begin position="15"/>
        <end position="106"/>
    </location>
</feature>
<dbReference type="PANTHER" id="PTHR43664">
    <property type="entry name" value="MONOAMINE OXIDASE-RELATED"/>
    <property type="match status" value="1"/>
</dbReference>
<dbReference type="CDD" id="cd03454">
    <property type="entry name" value="YdeM"/>
    <property type="match status" value="1"/>
</dbReference>
<sequence>MKFAELQQGRRIEAGPTRVLAAEIIEFARKFDNQWFHTDPLRAESGAWSGLIASGFHTCSIAMHMVAETILEGSESYASPGLAYVKWPHPVRPDDLLTLHVEVLEAKVSISKPWLGVIRWRWQLVNQDAITVLDLEATSLFNLHGAALAVPPE</sequence>
<dbReference type="OrthoDB" id="5298629at2"/>
<protein>
    <submittedName>
        <fullName evidence="2">Acyl dehydratase</fullName>
    </submittedName>
</protein>
<dbReference type="Gene3D" id="3.10.129.10">
    <property type="entry name" value="Hotdog Thioesterase"/>
    <property type="match status" value="1"/>
</dbReference>
<evidence type="ECO:0000313" key="2">
    <source>
        <dbReference type="EMBL" id="PIL38292.1"/>
    </source>
</evidence>
<dbReference type="PANTHER" id="PTHR43664:SF1">
    <property type="entry name" value="BETA-METHYLMALYL-COA DEHYDRATASE"/>
    <property type="match status" value="1"/>
</dbReference>
<name>A0A2G8SX31_9BURK</name>
<gene>
    <name evidence="2" type="ORF">CR103_18695</name>
</gene>